<gene>
    <name evidence="1" type="ORF">KME15_22230</name>
</gene>
<name>A0A951UPE0_9CYAN</name>
<sequence length="51" mass="5471">MQTRILGVLFLGDRTCNQPMVAGVPVDTIRSSSTGTNLVDRTSINSTGKVY</sequence>
<protein>
    <submittedName>
        <fullName evidence="1">Uncharacterized protein</fullName>
    </submittedName>
</protein>
<evidence type="ECO:0000313" key="1">
    <source>
        <dbReference type="EMBL" id="MBW4661402.1"/>
    </source>
</evidence>
<reference evidence="1" key="2">
    <citation type="journal article" date="2022" name="Microbiol. Resour. Announc.">
        <title>Metagenome Sequencing to Explore Phylogenomics of Terrestrial Cyanobacteria.</title>
        <authorList>
            <person name="Ward R.D."/>
            <person name="Stajich J.E."/>
            <person name="Johansen J.R."/>
            <person name="Huntemann M."/>
            <person name="Clum A."/>
            <person name="Foster B."/>
            <person name="Foster B."/>
            <person name="Roux S."/>
            <person name="Palaniappan K."/>
            <person name="Varghese N."/>
            <person name="Mukherjee S."/>
            <person name="Reddy T.B.K."/>
            <person name="Daum C."/>
            <person name="Copeland A."/>
            <person name="Chen I.A."/>
            <person name="Ivanova N.N."/>
            <person name="Kyrpides N.C."/>
            <person name="Shapiro N."/>
            <person name="Eloe-Fadrosh E.A."/>
            <person name="Pietrasiak N."/>
        </authorList>
    </citation>
    <scope>NUCLEOTIDE SEQUENCE</scope>
    <source>
        <strain evidence="1">UHER 2000/2452</strain>
    </source>
</reference>
<comment type="caution">
    <text evidence="1">The sequence shown here is derived from an EMBL/GenBank/DDBJ whole genome shotgun (WGS) entry which is preliminary data.</text>
</comment>
<reference evidence="1" key="1">
    <citation type="submission" date="2021-05" db="EMBL/GenBank/DDBJ databases">
        <authorList>
            <person name="Pietrasiak N."/>
            <person name="Ward R."/>
            <person name="Stajich J.E."/>
            <person name="Kurbessoian T."/>
        </authorList>
    </citation>
    <scope>NUCLEOTIDE SEQUENCE</scope>
    <source>
        <strain evidence="1">UHER 2000/2452</strain>
    </source>
</reference>
<accession>A0A951UPE0</accession>
<organism evidence="1 2">
    <name type="scientific">Drouetiella hepatica Uher 2000/2452</name>
    <dbReference type="NCBI Taxonomy" id="904376"/>
    <lineage>
        <taxon>Bacteria</taxon>
        <taxon>Bacillati</taxon>
        <taxon>Cyanobacteriota</taxon>
        <taxon>Cyanophyceae</taxon>
        <taxon>Oculatellales</taxon>
        <taxon>Oculatellaceae</taxon>
        <taxon>Drouetiella</taxon>
    </lineage>
</organism>
<evidence type="ECO:0000313" key="2">
    <source>
        <dbReference type="Proteomes" id="UP000757435"/>
    </source>
</evidence>
<dbReference type="EMBL" id="JAHHHD010000036">
    <property type="protein sequence ID" value="MBW4661402.1"/>
    <property type="molecule type" value="Genomic_DNA"/>
</dbReference>
<dbReference type="AlphaFoldDB" id="A0A951UPE0"/>
<dbReference type="Proteomes" id="UP000757435">
    <property type="component" value="Unassembled WGS sequence"/>
</dbReference>
<proteinExistence type="predicted"/>